<dbReference type="Proteomes" id="UP000521199">
    <property type="component" value="Unassembled WGS sequence"/>
</dbReference>
<sequence>MGRTVLAVVLGIVAAGLVVAGIEAIGHALNPPPPGIDPSDPAAMQSLIANLPQSALVTVVLAWALGSIAGGFVAAKISRRHTLGAPLAVGIAMVLLIGVNFVAIPHPAWMMVCGVLLPVPLAAWVGRRIAAI</sequence>
<evidence type="ECO:0000313" key="3">
    <source>
        <dbReference type="Proteomes" id="UP000521199"/>
    </source>
</evidence>
<comment type="caution">
    <text evidence="2">The sequence shown here is derived from an EMBL/GenBank/DDBJ whole genome shotgun (WGS) entry which is preliminary data.</text>
</comment>
<dbReference type="AlphaFoldDB" id="A0A7W8G050"/>
<dbReference type="EMBL" id="JACHHP010000001">
    <property type="protein sequence ID" value="MBB5207353.1"/>
    <property type="molecule type" value="Genomic_DNA"/>
</dbReference>
<keyword evidence="1" id="KW-1133">Transmembrane helix</keyword>
<evidence type="ECO:0000313" key="2">
    <source>
        <dbReference type="EMBL" id="MBB5207353.1"/>
    </source>
</evidence>
<accession>A0A7W8G050</accession>
<name>A0A7W8G050_9GAMM</name>
<organism evidence="2 3">
    <name type="scientific">Chiayiivirga flava</name>
    <dbReference type="NCBI Taxonomy" id="659595"/>
    <lineage>
        <taxon>Bacteria</taxon>
        <taxon>Pseudomonadati</taxon>
        <taxon>Pseudomonadota</taxon>
        <taxon>Gammaproteobacteria</taxon>
        <taxon>Lysobacterales</taxon>
        <taxon>Lysobacteraceae</taxon>
        <taxon>Chiayiivirga</taxon>
    </lineage>
</organism>
<proteinExistence type="predicted"/>
<protein>
    <submittedName>
        <fullName evidence="2">Uncharacterized protein</fullName>
    </submittedName>
</protein>
<keyword evidence="1" id="KW-0812">Transmembrane</keyword>
<gene>
    <name evidence="2" type="ORF">HNQ52_000869</name>
</gene>
<reference evidence="2 3" key="1">
    <citation type="submission" date="2020-08" db="EMBL/GenBank/DDBJ databases">
        <title>Genomic Encyclopedia of Type Strains, Phase IV (KMG-IV): sequencing the most valuable type-strain genomes for metagenomic binning, comparative biology and taxonomic classification.</title>
        <authorList>
            <person name="Goeker M."/>
        </authorList>
    </citation>
    <scope>NUCLEOTIDE SEQUENCE [LARGE SCALE GENOMIC DNA]</scope>
    <source>
        <strain evidence="2 3">DSM 24163</strain>
    </source>
</reference>
<keyword evidence="3" id="KW-1185">Reference proteome</keyword>
<feature type="transmembrane region" description="Helical" evidence="1">
    <location>
        <begin position="82"/>
        <end position="102"/>
    </location>
</feature>
<evidence type="ECO:0000256" key="1">
    <source>
        <dbReference type="SAM" id="Phobius"/>
    </source>
</evidence>
<feature type="transmembrane region" description="Helical" evidence="1">
    <location>
        <begin position="54"/>
        <end position="75"/>
    </location>
</feature>
<feature type="transmembrane region" description="Helical" evidence="1">
    <location>
        <begin position="108"/>
        <end position="126"/>
    </location>
</feature>
<dbReference type="RefSeq" id="WP_183959865.1">
    <property type="nucleotide sequence ID" value="NZ_JACHHP010000001.1"/>
</dbReference>
<keyword evidence="1" id="KW-0472">Membrane</keyword>